<keyword evidence="3" id="KW-1003">Cell membrane</keyword>
<keyword evidence="9" id="KW-1185">Reference proteome</keyword>
<keyword evidence="4 7" id="KW-0812">Transmembrane</keyword>
<accession>A0ABN2RC56</accession>
<evidence type="ECO:0000256" key="6">
    <source>
        <dbReference type="ARBA" id="ARBA00023136"/>
    </source>
</evidence>
<dbReference type="PANTHER" id="PTHR33884:SF3">
    <property type="entry name" value="UPF0410 PROTEIN YMGE"/>
    <property type="match status" value="1"/>
</dbReference>
<evidence type="ECO:0000313" key="8">
    <source>
        <dbReference type="EMBL" id="GAA1966938.1"/>
    </source>
</evidence>
<dbReference type="RefSeq" id="WP_142221193.1">
    <property type="nucleotide sequence ID" value="NZ_BAAAPU010000003.1"/>
</dbReference>
<feature type="transmembrane region" description="Helical" evidence="7">
    <location>
        <begin position="62"/>
        <end position="83"/>
    </location>
</feature>
<protein>
    <submittedName>
        <fullName evidence="8">GlsB/YeaQ/YmgE family stress response membrane protein</fullName>
    </submittedName>
</protein>
<evidence type="ECO:0000313" key="9">
    <source>
        <dbReference type="Proteomes" id="UP001500013"/>
    </source>
</evidence>
<comment type="caution">
    <text evidence="8">The sequence shown here is derived from an EMBL/GenBank/DDBJ whole genome shotgun (WGS) entry which is preliminary data.</text>
</comment>
<evidence type="ECO:0000256" key="1">
    <source>
        <dbReference type="ARBA" id="ARBA00004651"/>
    </source>
</evidence>
<organism evidence="8 9">
    <name type="scientific">Terrabacter lapilli</name>
    <dbReference type="NCBI Taxonomy" id="436231"/>
    <lineage>
        <taxon>Bacteria</taxon>
        <taxon>Bacillati</taxon>
        <taxon>Actinomycetota</taxon>
        <taxon>Actinomycetes</taxon>
        <taxon>Micrococcales</taxon>
        <taxon>Intrasporangiaceae</taxon>
        <taxon>Terrabacter</taxon>
    </lineage>
</organism>
<dbReference type="PANTHER" id="PTHR33884">
    <property type="entry name" value="UPF0410 PROTEIN YMGE"/>
    <property type="match status" value="1"/>
</dbReference>
<dbReference type="Proteomes" id="UP001500013">
    <property type="component" value="Unassembled WGS sequence"/>
</dbReference>
<reference evidence="8 9" key="1">
    <citation type="journal article" date="2019" name="Int. J. Syst. Evol. Microbiol.">
        <title>The Global Catalogue of Microorganisms (GCM) 10K type strain sequencing project: providing services to taxonomists for standard genome sequencing and annotation.</title>
        <authorList>
            <consortium name="The Broad Institute Genomics Platform"/>
            <consortium name="The Broad Institute Genome Sequencing Center for Infectious Disease"/>
            <person name="Wu L."/>
            <person name="Ma J."/>
        </authorList>
    </citation>
    <scope>NUCLEOTIDE SEQUENCE [LARGE SCALE GENOMIC DNA]</scope>
    <source>
        <strain evidence="8 9">JCM 15628</strain>
    </source>
</reference>
<dbReference type="EMBL" id="BAAAPU010000003">
    <property type="protein sequence ID" value="GAA1966938.1"/>
    <property type="molecule type" value="Genomic_DNA"/>
</dbReference>
<evidence type="ECO:0000256" key="2">
    <source>
        <dbReference type="ARBA" id="ARBA00011006"/>
    </source>
</evidence>
<comment type="subcellular location">
    <subcellularLocation>
        <location evidence="1">Cell membrane</location>
        <topology evidence="1">Multi-pass membrane protein</topology>
    </subcellularLocation>
</comment>
<evidence type="ECO:0000256" key="7">
    <source>
        <dbReference type="SAM" id="Phobius"/>
    </source>
</evidence>
<sequence length="92" mass="9288">MIGTILAALVAGAIVGPLARLVLPGRQHIGVPLTIVLGAVGSLIGAFIYYKATGVSDTRGIDWISGLIGVVVAAALIVGYGMLTGTSSRQTR</sequence>
<evidence type="ECO:0000256" key="4">
    <source>
        <dbReference type="ARBA" id="ARBA00022692"/>
    </source>
</evidence>
<feature type="transmembrane region" description="Helical" evidence="7">
    <location>
        <begin position="30"/>
        <end position="50"/>
    </location>
</feature>
<comment type="similarity">
    <text evidence="2">Belongs to the UPF0410 family.</text>
</comment>
<evidence type="ECO:0000256" key="5">
    <source>
        <dbReference type="ARBA" id="ARBA00022989"/>
    </source>
</evidence>
<gene>
    <name evidence="8" type="ORF">GCM10009817_03530</name>
</gene>
<dbReference type="InterPro" id="IPR007341">
    <property type="entry name" value="Transgly_assoc"/>
</dbReference>
<keyword evidence="6 7" id="KW-0472">Membrane</keyword>
<keyword evidence="5 7" id="KW-1133">Transmembrane helix</keyword>
<name>A0ABN2RC56_9MICO</name>
<proteinExistence type="inferred from homology"/>
<evidence type="ECO:0000256" key="3">
    <source>
        <dbReference type="ARBA" id="ARBA00022475"/>
    </source>
</evidence>